<dbReference type="InterPro" id="IPR045853">
    <property type="entry name" value="Pep_chain_release_fac_I_sf"/>
</dbReference>
<evidence type="ECO:0000256" key="6">
    <source>
        <dbReference type="SAM" id="MobiDB-lite"/>
    </source>
</evidence>
<protein>
    <submittedName>
        <fullName evidence="8">Peptide chain release factor 1</fullName>
    </submittedName>
</protein>
<dbReference type="SUPFAM" id="SSF75620">
    <property type="entry name" value="Release factor"/>
    <property type="match status" value="1"/>
</dbReference>
<dbReference type="GO" id="GO:0005829">
    <property type="term" value="C:cytosol"/>
    <property type="evidence" value="ECO:0007669"/>
    <property type="project" value="UniProtKB-ARBA"/>
</dbReference>
<dbReference type="Gene3D" id="3.30.70.1660">
    <property type="match status" value="1"/>
</dbReference>
<dbReference type="PROSITE" id="PS00745">
    <property type="entry name" value="RF_PROK_I"/>
    <property type="match status" value="1"/>
</dbReference>
<evidence type="ECO:0000256" key="3">
    <source>
        <dbReference type="ARBA" id="ARBA00022481"/>
    </source>
</evidence>
<dbReference type="InterPro" id="IPR000352">
    <property type="entry name" value="Pep_chain_release_fac_I"/>
</dbReference>
<dbReference type="Pfam" id="PF00472">
    <property type="entry name" value="RF-1"/>
    <property type="match status" value="1"/>
</dbReference>
<dbReference type="InterPro" id="IPR004373">
    <property type="entry name" value="RF-1"/>
</dbReference>
<dbReference type="GO" id="GO:0016149">
    <property type="term" value="F:translation release factor activity, codon specific"/>
    <property type="evidence" value="ECO:0007669"/>
    <property type="project" value="InterPro"/>
</dbReference>
<dbReference type="HAMAP" id="MF_00093">
    <property type="entry name" value="Rel_fac_1"/>
    <property type="match status" value="1"/>
</dbReference>
<dbReference type="InterPro" id="IPR005139">
    <property type="entry name" value="PCRF"/>
</dbReference>
<dbReference type="PANTHER" id="PTHR43804:SF7">
    <property type="entry name" value="LD18447P"/>
    <property type="match status" value="1"/>
</dbReference>
<dbReference type="FunFam" id="3.30.70.1660:FF:000002">
    <property type="entry name" value="Peptide chain release factor 1"/>
    <property type="match status" value="1"/>
</dbReference>
<dbReference type="Gene3D" id="6.10.140.1950">
    <property type="match status" value="1"/>
</dbReference>
<gene>
    <name evidence="8" type="ORF">MNBD_GAMMA18-1829</name>
</gene>
<keyword evidence="3" id="KW-0488">Methylation</keyword>
<evidence type="ECO:0000256" key="2">
    <source>
        <dbReference type="ARBA" id="ARBA00010835"/>
    </source>
</evidence>
<dbReference type="EMBL" id="UOFP01000169">
    <property type="protein sequence ID" value="VAW87053.1"/>
    <property type="molecule type" value="Genomic_DNA"/>
</dbReference>
<accession>A0A3B0ZFR6</accession>
<dbReference type="Pfam" id="PF03462">
    <property type="entry name" value="PCRF"/>
    <property type="match status" value="1"/>
</dbReference>
<feature type="compositionally biased region" description="Basic and acidic residues" evidence="6">
    <location>
        <begin position="286"/>
        <end position="297"/>
    </location>
</feature>
<reference evidence="8" key="1">
    <citation type="submission" date="2018-06" db="EMBL/GenBank/DDBJ databases">
        <authorList>
            <person name="Zhirakovskaya E."/>
        </authorList>
    </citation>
    <scope>NUCLEOTIDE SEQUENCE</scope>
</reference>
<sequence>MKTSIYNKLEYLAERLEEVGALLSDPGVIGNQNRFRTLSQEYAQLEPVIQVFNQYNSVVGDIESAKLMLKDDDAEMREMASEELKEGEKSKEQLQHQLQILLLPTDPSDNSNIFLEIRAGTGGDEAAIFSGDLFRMYSRYAENMGWRIEIMNQNEGEHGGFREIIAKVIGQGAYSKLKFESGAHRVQRVPDTESQGRIHTSACTVAIMPEVDEVNAIEINPADLKVDTFRASGAGGQHVNKTDSAIRITHLPTGTVVECQDERSQHKNRARAMSVLQARMLAVEKEKQHAEQSENRKLQVGSGDRSERIRTYNYPQGRVTDHRINLTLYKLDEIMNGGLTQVIGPLINEHQAEQLAALSDEL</sequence>
<proteinExistence type="inferred from homology"/>
<dbReference type="InterPro" id="IPR050057">
    <property type="entry name" value="Prokaryotic/Mito_RF"/>
</dbReference>
<evidence type="ECO:0000256" key="1">
    <source>
        <dbReference type="ARBA" id="ARBA00004496"/>
    </source>
</evidence>
<organism evidence="8">
    <name type="scientific">hydrothermal vent metagenome</name>
    <dbReference type="NCBI Taxonomy" id="652676"/>
    <lineage>
        <taxon>unclassified sequences</taxon>
        <taxon>metagenomes</taxon>
        <taxon>ecological metagenomes</taxon>
    </lineage>
</organism>
<dbReference type="FunFam" id="3.30.70.1660:FF:000004">
    <property type="entry name" value="Peptide chain release factor 1"/>
    <property type="match status" value="1"/>
</dbReference>
<feature type="domain" description="Prokaryotic-type class I peptide chain release factors" evidence="7">
    <location>
        <begin position="230"/>
        <end position="246"/>
    </location>
</feature>
<dbReference type="FunFam" id="3.30.160.20:FF:000004">
    <property type="entry name" value="Peptide chain release factor 1"/>
    <property type="match status" value="1"/>
</dbReference>
<evidence type="ECO:0000256" key="5">
    <source>
        <dbReference type="ARBA" id="ARBA00022917"/>
    </source>
</evidence>
<comment type="subcellular location">
    <subcellularLocation>
        <location evidence="1">Cytoplasm</location>
    </subcellularLocation>
</comment>
<comment type="similarity">
    <text evidence="2">Belongs to the prokaryotic/mitochondrial release factor family.</text>
</comment>
<dbReference type="PANTHER" id="PTHR43804">
    <property type="entry name" value="LD18447P"/>
    <property type="match status" value="1"/>
</dbReference>
<dbReference type="SMART" id="SM00937">
    <property type="entry name" value="PCRF"/>
    <property type="match status" value="1"/>
</dbReference>
<dbReference type="NCBIfam" id="TIGR00019">
    <property type="entry name" value="prfA"/>
    <property type="match status" value="1"/>
</dbReference>
<dbReference type="NCBIfam" id="NF001859">
    <property type="entry name" value="PRK00591.1"/>
    <property type="match status" value="1"/>
</dbReference>
<name>A0A3B0ZFR6_9ZZZZ</name>
<keyword evidence="5" id="KW-0648">Protein biosynthesis</keyword>
<feature type="region of interest" description="Disordered" evidence="6">
    <location>
        <begin position="286"/>
        <end position="314"/>
    </location>
</feature>
<keyword evidence="4" id="KW-0963">Cytoplasm</keyword>
<evidence type="ECO:0000313" key="8">
    <source>
        <dbReference type="EMBL" id="VAW87053.1"/>
    </source>
</evidence>
<dbReference type="AlphaFoldDB" id="A0A3B0ZFR6"/>
<evidence type="ECO:0000259" key="7">
    <source>
        <dbReference type="PROSITE" id="PS00745"/>
    </source>
</evidence>
<evidence type="ECO:0000256" key="4">
    <source>
        <dbReference type="ARBA" id="ARBA00022490"/>
    </source>
</evidence>
<dbReference type="Gene3D" id="3.30.160.20">
    <property type="match status" value="1"/>
</dbReference>